<sequence length="96" mass="11399">MKQIYKITYLATNKIYIGKVAYESFRYFGSPDINIVNEDFRKLPIETQKDYTVRKEILWESASCSDSQLAKKEAKFIKQFQSNNPDVGYNRWPKFN</sequence>
<proteinExistence type="predicted"/>
<keyword evidence="2" id="KW-1185">Reference proteome</keyword>
<evidence type="ECO:0008006" key="3">
    <source>
        <dbReference type="Google" id="ProtNLM"/>
    </source>
</evidence>
<evidence type="ECO:0000313" key="2">
    <source>
        <dbReference type="Proteomes" id="UP001292571"/>
    </source>
</evidence>
<name>A0ABU5P4X2_9PSED</name>
<evidence type="ECO:0000313" key="1">
    <source>
        <dbReference type="EMBL" id="MEA1604691.1"/>
    </source>
</evidence>
<comment type="caution">
    <text evidence="1">The sequence shown here is derived from an EMBL/GenBank/DDBJ whole genome shotgun (WGS) entry which is preliminary data.</text>
</comment>
<accession>A0ABU5P4X2</accession>
<dbReference type="Proteomes" id="UP001292571">
    <property type="component" value="Unassembled WGS sequence"/>
</dbReference>
<gene>
    <name evidence="1" type="ORF">SOP97_02510</name>
</gene>
<dbReference type="RefSeq" id="WP_322948120.1">
    <property type="nucleotide sequence ID" value="NZ_JAYEET010000005.1"/>
</dbReference>
<reference evidence="1 2" key="1">
    <citation type="submission" date="2023-12" db="EMBL/GenBank/DDBJ databases">
        <title>Pseudomonas sp. T5W1.</title>
        <authorList>
            <person name="Maltman C."/>
        </authorList>
    </citation>
    <scope>NUCLEOTIDE SEQUENCE [LARGE SCALE GENOMIC DNA]</scope>
    <source>
        <strain evidence="1 2">T5W1</strain>
    </source>
</reference>
<organism evidence="1 2">
    <name type="scientific">Pseudomonas spirodelae</name>
    <dbReference type="NCBI Taxonomy" id="3101751"/>
    <lineage>
        <taxon>Bacteria</taxon>
        <taxon>Pseudomonadati</taxon>
        <taxon>Pseudomonadota</taxon>
        <taxon>Gammaproteobacteria</taxon>
        <taxon>Pseudomonadales</taxon>
        <taxon>Pseudomonadaceae</taxon>
        <taxon>Pseudomonas</taxon>
    </lineage>
</organism>
<dbReference type="EMBL" id="JAYEET010000005">
    <property type="protein sequence ID" value="MEA1604691.1"/>
    <property type="molecule type" value="Genomic_DNA"/>
</dbReference>
<protein>
    <recommendedName>
        <fullName evidence="3">GIY-YIG nuclease family protein</fullName>
    </recommendedName>
</protein>